<dbReference type="Proteomes" id="UP000799764">
    <property type="component" value="Unassembled WGS sequence"/>
</dbReference>
<proteinExistence type="predicted"/>
<protein>
    <submittedName>
        <fullName evidence="1">Uncharacterized protein</fullName>
    </submittedName>
</protein>
<accession>A0A9P4PT15</accession>
<dbReference type="EMBL" id="MU001495">
    <property type="protein sequence ID" value="KAF2448743.1"/>
    <property type="molecule type" value="Genomic_DNA"/>
</dbReference>
<keyword evidence="2" id="KW-1185">Reference proteome</keyword>
<name>A0A9P4PT15_9PLEO</name>
<sequence>MPTASNDMSNDAPLSAISLPAELRNQIHEYLAADVAANGVLHQYSGYMLCSKQTYQEVSSIILENLNNTLAAVENGYYKQIDAILKIDKPTNIPYDQTPFGPLLDIHCSSLVFYLYDDPAWASLSEGARNSSYQTLEFNIKWICKWVSSFRLPYAKLYNLRATTQVVSTDGRYPKRRSVHRMVNAPMLKFEWGLTLGSEEWQAATERIYVQDCCPAILIGGPRWRYQIYRSDGTTTDIKGVVRPERLIEPVMPGRVPTIGIVLNRIESQGIVGRLVEKGVFAMRAMMRWL</sequence>
<organism evidence="1 2">
    <name type="scientific">Karstenula rhodostoma CBS 690.94</name>
    <dbReference type="NCBI Taxonomy" id="1392251"/>
    <lineage>
        <taxon>Eukaryota</taxon>
        <taxon>Fungi</taxon>
        <taxon>Dikarya</taxon>
        <taxon>Ascomycota</taxon>
        <taxon>Pezizomycotina</taxon>
        <taxon>Dothideomycetes</taxon>
        <taxon>Pleosporomycetidae</taxon>
        <taxon>Pleosporales</taxon>
        <taxon>Massarineae</taxon>
        <taxon>Didymosphaeriaceae</taxon>
        <taxon>Karstenula</taxon>
    </lineage>
</organism>
<gene>
    <name evidence="1" type="ORF">P171DRAFT_441067</name>
</gene>
<comment type="caution">
    <text evidence="1">The sequence shown here is derived from an EMBL/GenBank/DDBJ whole genome shotgun (WGS) entry which is preliminary data.</text>
</comment>
<reference evidence="1" key="1">
    <citation type="journal article" date="2020" name="Stud. Mycol.">
        <title>101 Dothideomycetes genomes: a test case for predicting lifestyles and emergence of pathogens.</title>
        <authorList>
            <person name="Haridas S."/>
            <person name="Albert R."/>
            <person name="Binder M."/>
            <person name="Bloem J."/>
            <person name="Labutti K."/>
            <person name="Salamov A."/>
            <person name="Andreopoulos B."/>
            <person name="Baker S."/>
            <person name="Barry K."/>
            <person name="Bills G."/>
            <person name="Bluhm B."/>
            <person name="Cannon C."/>
            <person name="Castanera R."/>
            <person name="Culley D."/>
            <person name="Daum C."/>
            <person name="Ezra D."/>
            <person name="Gonzalez J."/>
            <person name="Henrissat B."/>
            <person name="Kuo A."/>
            <person name="Liang C."/>
            <person name="Lipzen A."/>
            <person name="Lutzoni F."/>
            <person name="Magnuson J."/>
            <person name="Mondo S."/>
            <person name="Nolan M."/>
            <person name="Ohm R."/>
            <person name="Pangilinan J."/>
            <person name="Park H.-J."/>
            <person name="Ramirez L."/>
            <person name="Alfaro M."/>
            <person name="Sun H."/>
            <person name="Tritt A."/>
            <person name="Yoshinaga Y."/>
            <person name="Zwiers L.-H."/>
            <person name="Turgeon B."/>
            <person name="Goodwin S."/>
            <person name="Spatafora J."/>
            <person name="Crous P."/>
            <person name="Grigoriev I."/>
        </authorList>
    </citation>
    <scope>NUCLEOTIDE SEQUENCE</scope>
    <source>
        <strain evidence="1">CBS 690.94</strain>
    </source>
</reference>
<evidence type="ECO:0000313" key="2">
    <source>
        <dbReference type="Proteomes" id="UP000799764"/>
    </source>
</evidence>
<dbReference type="AlphaFoldDB" id="A0A9P4PT15"/>
<evidence type="ECO:0000313" key="1">
    <source>
        <dbReference type="EMBL" id="KAF2448743.1"/>
    </source>
</evidence>